<dbReference type="InterPro" id="IPR036390">
    <property type="entry name" value="WH_DNA-bd_sf"/>
</dbReference>
<gene>
    <name evidence="2" type="ORF">GCM10009830_12900</name>
</gene>
<dbReference type="PROSITE" id="PS50995">
    <property type="entry name" value="HTH_MARR_2"/>
    <property type="match status" value="1"/>
</dbReference>
<proteinExistence type="predicted"/>
<feature type="domain" description="HTH marR-type" evidence="1">
    <location>
        <begin position="1"/>
        <end position="147"/>
    </location>
</feature>
<dbReference type="Gene3D" id="1.10.10.10">
    <property type="entry name" value="Winged helix-like DNA-binding domain superfamily/Winged helix DNA-binding domain"/>
    <property type="match status" value="1"/>
</dbReference>
<dbReference type="InterPro" id="IPR052526">
    <property type="entry name" value="HTH-type_Bedaq_tolerance"/>
</dbReference>
<reference evidence="3" key="1">
    <citation type="journal article" date="2019" name="Int. J. Syst. Evol. Microbiol.">
        <title>The Global Catalogue of Microorganisms (GCM) 10K type strain sequencing project: providing services to taxonomists for standard genome sequencing and annotation.</title>
        <authorList>
            <consortium name="The Broad Institute Genomics Platform"/>
            <consortium name="The Broad Institute Genome Sequencing Center for Infectious Disease"/>
            <person name="Wu L."/>
            <person name="Ma J."/>
        </authorList>
    </citation>
    <scope>NUCLEOTIDE SEQUENCE [LARGE SCALE GENOMIC DNA]</scope>
    <source>
        <strain evidence="3">JCM 16001</strain>
    </source>
</reference>
<dbReference type="PANTHER" id="PTHR39515">
    <property type="entry name" value="CONSERVED PROTEIN"/>
    <property type="match status" value="1"/>
</dbReference>
<dbReference type="SMART" id="SM00347">
    <property type="entry name" value="HTH_MARR"/>
    <property type="match status" value="1"/>
</dbReference>
<dbReference type="RefSeq" id="WP_344483282.1">
    <property type="nucleotide sequence ID" value="NZ_BAAAQF010000004.1"/>
</dbReference>
<accession>A0ABP4S7A3</accession>
<keyword evidence="3" id="KW-1185">Reference proteome</keyword>
<evidence type="ECO:0000313" key="2">
    <source>
        <dbReference type="EMBL" id="GAA1668512.1"/>
    </source>
</evidence>
<name>A0ABP4S7A3_9ACTN</name>
<comment type="caution">
    <text evidence="2">The sequence shown here is derived from an EMBL/GenBank/DDBJ whole genome shotgun (WGS) entry which is preliminary data.</text>
</comment>
<dbReference type="SUPFAM" id="SSF46785">
    <property type="entry name" value="Winged helix' DNA-binding domain"/>
    <property type="match status" value="1"/>
</dbReference>
<evidence type="ECO:0000259" key="1">
    <source>
        <dbReference type="PROSITE" id="PS50995"/>
    </source>
</evidence>
<dbReference type="EMBL" id="BAAAQF010000004">
    <property type="protein sequence ID" value="GAA1668512.1"/>
    <property type="molecule type" value="Genomic_DNA"/>
</dbReference>
<dbReference type="InterPro" id="IPR000835">
    <property type="entry name" value="HTH_MarR-typ"/>
</dbReference>
<protein>
    <recommendedName>
        <fullName evidence="1">HTH marR-type domain-containing protein</fullName>
    </recommendedName>
</protein>
<organism evidence="2 3">
    <name type="scientific">Glycomyces endophyticus</name>
    <dbReference type="NCBI Taxonomy" id="480996"/>
    <lineage>
        <taxon>Bacteria</taxon>
        <taxon>Bacillati</taxon>
        <taxon>Actinomycetota</taxon>
        <taxon>Actinomycetes</taxon>
        <taxon>Glycomycetales</taxon>
        <taxon>Glycomycetaceae</taxon>
        <taxon>Glycomyces</taxon>
    </lineage>
</organism>
<dbReference type="PANTHER" id="PTHR39515:SF2">
    <property type="entry name" value="HTH-TYPE TRANSCRIPTIONAL REGULATOR RV0880"/>
    <property type="match status" value="1"/>
</dbReference>
<dbReference type="Proteomes" id="UP001499851">
    <property type="component" value="Unassembled WGS sequence"/>
</dbReference>
<evidence type="ECO:0000313" key="3">
    <source>
        <dbReference type="Proteomes" id="UP001499851"/>
    </source>
</evidence>
<dbReference type="Pfam" id="PF12802">
    <property type="entry name" value="MarR_2"/>
    <property type="match status" value="1"/>
</dbReference>
<dbReference type="InterPro" id="IPR036388">
    <property type="entry name" value="WH-like_DNA-bd_sf"/>
</dbReference>
<sequence>MVSRSPEGIDQLAARLVSQGSRFARTASRRAGTQRSLIALRALANLQQEGDLRIGELAVREAITQPAMTAAVNRLEADGLVARGADPADARATVVSLTEAGAAELHEFRMRAAAKVRPALESLGEADLAVLARAADLLQELADRLNQE</sequence>